<dbReference type="InterPro" id="IPR042334">
    <property type="entry name" value="ANKRD31"/>
</dbReference>
<feature type="region of interest" description="Disordered" evidence="1">
    <location>
        <begin position="19"/>
        <end position="83"/>
    </location>
</feature>
<dbReference type="CTD" id="256006"/>
<evidence type="ECO:0000259" key="2">
    <source>
        <dbReference type="Pfam" id="PF18755"/>
    </source>
</evidence>
<dbReference type="PANTHER" id="PTHR24176:SF14">
    <property type="entry name" value="ANKYRIN REPEAT DOMAIN-CONTAINING PROTEIN 31"/>
    <property type="match status" value="1"/>
</dbReference>
<reference evidence="4" key="1">
    <citation type="submission" date="2019-10" db="EMBL/GenBank/DDBJ databases">
        <title>Corvus moneduloides (New Caledonian crow) genome, bCorMon1, primary haplotype.</title>
        <authorList>
            <person name="Rutz C."/>
            <person name="Fungtammasan C."/>
            <person name="Mountcastle J."/>
            <person name="Formenti G."/>
            <person name="Chow W."/>
            <person name="Howe K."/>
            <person name="Steele M.P."/>
            <person name="Fernandes J."/>
            <person name="Gilbert M.T.P."/>
            <person name="Fedrigo O."/>
            <person name="Jarvis E.D."/>
            <person name="Gemmell N."/>
        </authorList>
    </citation>
    <scope>NUCLEOTIDE SEQUENCE [LARGE SCALE GENOMIC DNA]</scope>
</reference>
<dbReference type="InterPro" id="IPR002110">
    <property type="entry name" value="Ankyrin_rpt"/>
</dbReference>
<dbReference type="GeneID" id="116437607"/>
<evidence type="ECO:0000313" key="4">
    <source>
        <dbReference type="Proteomes" id="UP000694553"/>
    </source>
</evidence>
<dbReference type="PROSITE" id="PS50297">
    <property type="entry name" value="ANK_REP_REGION"/>
    <property type="match status" value="6"/>
</dbReference>
<dbReference type="PRINTS" id="PR01415">
    <property type="entry name" value="ANKYRIN"/>
</dbReference>
<feature type="compositionally biased region" description="Basic and acidic residues" evidence="1">
    <location>
        <begin position="47"/>
        <end position="59"/>
    </location>
</feature>
<dbReference type="Pfam" id="PF12796">
    <property type="entry name" value="Ank_2"/>
    <property type="match status" value="2"/>
</dbReference>
<dbReference type="Pfam" id="PF18755">
    <property type="entry name" value="RAMA"/>
    <property type="match status" value="1"/>
</dbReference>
<sequence>MTHRTLFVRALWSSKRCEAGAARGAARRRHKMAAAAEGDGPPPEEAPGERSGRTMERRGSGGNSDTDSDETVVEGSVTESDVEEEEFRRRRLAFLNKDIALTAEISINKGAFSPEIRFTQKFSDRAYYHKEEQINPILQEAHMSDQSQSLLKGWINHSTPTENISKPGFSLNSAEEEQQNNSIDIKLNGFQKDSEEKISQKLSNEDCSLCLDAPVEDIVTVLKEQIPEDTFPHVLDNRHRTCMTIIGTDNTVKEHSLNNDTDLSLSSPGKIFKDVLTEQNIETSEVDISDLLRYPSDSESLKVKNPLPDKLECQDHDYSINPSASESSDALPVELVAPLNGLSGSVVQAATPAVPNEGQLNAKEEQVNSEPSVLQLDNDCTQIINVMEPQLATIQMEEINAFTGSNLQSTTNQQPVGGQQGEKEVISVYLDATFSEKQTGEGHSHSVKSAACVETAQTTSSKIQKSTSEDKQDLETIIWQEIILNEYAEAKQRRRSKRIDNKRKREAFGRNSVNPTRPLSLSTIHRRNAYGENLLHRAVIHQDIDLVRRIIKAGGKVNAQDYAGLTALHIASVEGFYGIANLLLKAGADVNATQREQITPLQDAVKEGHYEMANLLLWYGADPLLKNQVGRCALEETSDPSMRKLLKSYVAKSRRYSVAGGDDSKNMLNTQCIEDASQHQISLQTEESEPACANPQETRQKAKAASYSSSSNNKLSSNRSQLSQASEQQTSKKSESTREEAVIVHGARNTRAGRKMKIRRNEKGETQLHIAARRGDVSLVKTLIASGICVNEQDYAGWTAIHEASNRGFTDVILELLKAGADVNSRSLCGVLPIHDAVSGNYLEAVRILLQHGANPNERDGSGESALNQACDEEMKDLLKSYGATDSVLPVQNIEVTEGKSKHHCYDYYKNDYAALKPQHEKYSVESVAAIQDTEKKQEELLLFELRTSKDADLYMQSLSQIQHTLNEILANQKTERDTLAKKYRASVESFKKGALRKQLVNLAFRQKSLLTVAQNQEKLVQKIQNYRKTKQMFSSSSEKQISNLVIFHGSDTRQSLTADEIMCPNAETFSMGLGANTPNGKRVEAHVSPEKRFSAQECIQQPHIYLNKTGADEEALTSKGASDHALASENRLREYPFDNMSKLTNAAEVMTLPSEPAISTIKTKCSEQKDIDCVATVEQGNKYLNLTSMTNTLNTVEPRSTVVNVCQTTSDCKQVPSHEDLHRYTNKKEAFQQKQTQQVILLASTKNFSNTLQQMAFQSNENSFNANLVLANLTSNTDSPVNVSEKSSQSYSNQEWEQSQVRYGQRTRKKHQLIDLLELGRIKPGENVLEFKLQEFSYKATLLKNGKIRTSKGQILQNPVQWIKDILGSDISVTWKYVWNKVTYLGTELSKFSVDEVSDSSDLELPTQEGKPVGSSVQFNSVESLTHFLQFHETVLVHKEEFLPCSAMEKYWSFYKECKNFGF</sequence>
<evidence type="ECO:0000313" key="3">
    <source>
        <dbReference type="Ensembl" id="ENSCMUP00000033008.1"/>
    </source>
</evidence>
<organism evidence="3 4">
    <name type="scientific">Corvus moneduloides</name>
    <name type="common">New Caledonian crow</name>
    <dbReference type="NCBI Taxonomy" id="1196302"/>
    <lineage>
        <taxon>Eukaryota</taxon>
        <taxon>Metazoa</taxon>
        <taxon>Chordata</taxon>
        <taxon>Craniata</taxon>
        <taxon>Vertebrata</taxon>
        <taxon>Euteleostomi</taxon>
        <taxon>Archelosauria</taxon>
        <taxon>Archosauria</taxon>
        <taxon>Dinosauria</taxon>
        <taxon>Saurischia</taxon>
        <taxon>Theropoda</taxon>
        <taxon>Coelurosauria</taxon>
        <taxon>Aves</taxon>
        <taxon>Neognathae</taxon>
        <taxon>Neoaves</taxon>
        <taxon>Telluraves</taxon>
        <taxon>Australaves</taxon>
        <taxon>Passeriformes</taxon>
        <taxon>Corvoidea</taxon>
        <taxon>Corvidae</taxon>
        <taxon>Corvus</taxon>
    </lineage>
</organism>
<reference evidence="3" key="3">
    <citation type="submission" date="2025-09" db="UniProtKB">
        <authorList>
            <consortium name="Ensembl"/>
        </authorList>
    </citation>
    <scope>IDENTIFICATION</scope>
</reference>
<dbReference type="Ensembl" id="ENSCMUT00000032265.1">
    <property type="protein sequence ID" value="ENSCMUP00000033008.1"/>
    <property type="gene ID" value="ENSCMUG00000011910.2"/>
</dbReference>
<dbReference type="OrthoDB" id="2384350at2759"/>
<accession>A0A8U7NIF3</accession>
<dbReference type="Proteomes" id="UP000694553">
    <property type="component" value="Unassembled WGS sequence"/>
</dbReference>
<reference evidence="3" key="2">
    <citation type="submission" date="2025-08" db="UniProtKB">
        <authorList>
            <consortium name="Ensembl"/>
        </authorList>
    </citation>
    <scope>IDENTIFICATION</scope>
</reference>
<dbReference type="OMA" id="CNTRAGR"/>
<feature type="region of interest" description="Disordered" evidence="1">
    <location>
        <begin position="493"/>
        <end position="514"/>
    </location>
</feature>
<name>A0A8U7NIF3_CORMO</name>
<dbReference type="SMART" id="SM00248">
    <property type="entry name" value="ANK"/>
    <property type="match status" value="6"/>
</dbReference>
<feature type="compositionally biased region" description="Low complexity" evidence="1">
    <location>
        <begin position="703"/>
        <end position="724"/>
    </location>
</feature>
<feature type="region of interest" description="Disordered" evidence="1">
    <location>
        <begin position="679"/>
        <end position="753"/>
    </location>
</feature>
<dbReference type="SUPFAM" id="SSF48403">
    <property type="entry name" value="Ankyrin repeat"/>
    <property type="match status" value="1"/>
</dbReference>
<dbReference type="InterPro" id="IPR036770">
    <property type="entry name" value="Ankyrin_rpt-contain_sf"/>
</dbReference>
<feature type="compositionally biased region" description="Basic and acidic residues" evidence="1">
    <location>
        <begin position="730"/>
        <end position="742"/>
    </location>
</feature>
<evidence type="ECO:0000256" key="1">
    <source>
        <dbReference type="SAM" id="MobiDB-lite"/>
    </source>
</evidence>
<dbReference type="RefSeq" id="XP_031951362.1">
    <property type="nucleotide sequence ID" value="XM_032095471.1"/>
</dbReference>
<protein>
    <submittedName>
        <fullName evidence="3">Ankyrin repeat domain 31</fullName>
    </submittedName>
</protein>
<keyword evidence="4" id="KW-1185">Reference proteome</keyword>
<dbReference type="PANTHER" id="PTHR24176">
    <property type="entry name" value="ANKYRIN REPEAT DOMAIN-CONTAINING PROTEIN 31-RELATED"/>
    <property type="match status" value="1"/>
</dbReference>
<gene>
    <name evidence="3" type="primary">ANKRD31</name>
</gene>
<dbReference type="Gene3D" id="1.25.40.20">
    <property type="entry name" value="Ankyrin repeat-containing domain"/>
    <property type="match status" value="2"/>
</dbReference>
<feature type="domain" description="RAMA" evidence="2">
    <location>
        <begin position="1299"/>
        <end position="1391"/>
    </location>
</feature>
<dbReference type="Pfam" id="PF13637">
    <property type="entry name" value="Ank_4"/>
    <property type="match status" value="1"/>
</dbReference>
<dbReference type="PROSITE" id="PS50088">
    <property type="entry name" value="ANK_REPEAT"/>
    <property type="match status" value="6"/>
</dbReference>
<proteinExistence type="predicted"/>
<feature type="compositionally biased region" description="Basic residues" evidence="1">
    <location>
        <begin position="493"/>
        <end position="505"/>
    </location>
</feature>
<dbReference type="InterPro" id="IPR040843">
    <property type="entry name" value="RAMA"/>
</dbReference>